<dbReference type="Gene3D" id="3.40.50.2300">
    <property type="match status" value="1"/>
</dbReference>
<dbReference type="RefSeq" id="WP_072863618.1">
    <property type="nucleotide sequence ID" value="NZ_FQUI01000008.1"/>
</dbReference>
<dbReference type="GO" id="GO:0000160">
    <property type="term" value="P:phosphorelay signal transduction system"/>
    <property type="evidence" value="ECO:0007669"/>
    <property type="project" value="InterPro"/>
</dbReference>
<dbReference type="EMBL" id="FQUI01000008">
    <property type="protein sequence ID" value="SHE60077.1"/>
    <property type="molecule type" value="Genomic_DNA"/>
</dbReference>
<feature type="domain" description="Response regulatory" evidence="2">
    <location>
        <begin position="3"/>
        <end position="117"/>
    </location>
</feature>
<dbReference type="Proteomes" id="UP000184334">
    <property type="component" value="Unassembled WGS sequence"/>
</dbReference>
<evidence type="ECO:0000259" key="2">
    <source>
        <dbReference type="PROSITE" id="PS50110"/>
    </source>
</evidence>
<evidence type="ECO:0000256" key="1">
    <source>
        <dbReference type="PROSITE-ProRule" id="PRU00169"/>
    </source>
</evidence>
<dbReference type="OrthoDB" id="9759232at2"/>
<name>A0A1M4UTV0_MARH1</name>
<dbReference type="STRING" id="1122195.SAMN02745164_00771"/>
<organism evidence="3 4">
    <name type="scientific">Marinitoga hydrogenitolerans (strain DSM 16785 / JCM 12826 / AT1271)</name>
    <dbReference type="NCBI Taxonomy" id="1122195"/>
    <lineage>
        <taxon>Bacteria</taxon>
        <taxon>Thermotogati</taxon>
        <taxon>Thermotogota</taxon>
        <taxon>Thermotogae</taxon>
        <taxon>Petrotogales</taxon>
        <taxon>Petrotogaceae</taxon>
        <taxon>Marinitoga</taxon>
    </lineage>
</organism>
<evidence type="ECO:0000313" key="4">
    <source>
        <dbReference type="Proteomes" id="UP000184334"/>
    </source>
</evidence>
<proteinExistence type="predicted"/>
<dbReference type="PANTHER" id="PTHR43228">
    <property type="entry name" value="TWO-COMPONENT RESPONSE REGULATOR"/>
    <property type="match status" value="1"/>
</dbReference>
<dbReference type="InterPro" id="IPR052048">
    <property type="entry name" value="ST_Response_Regulator"/>
</dbReference>
<protein>
    <submittedName>
        <fullName evidence="3">Two-component system, chemotaxis family, response regulator CheY</fullName>
    </submittedName>
</protein>
<reference evidence="3" key="1">
    <citation type="submission" date="2016-11" db="EMBL/GenBank/DDBJ databases">
        <authorList>
            <person name="Varghese N."/>
            <person name="Submissions S."/>
        </authorList>
    </citation>
    <scope>NUCLEOTIDE SEQUENCE [LARGE SCALE GENOMIC DNA]</scope>
    <source>
        <strain evidence="3">DSM 16785</strain>
    </source>
</reference>
<dbReference type="PANTHER" id="PTHR43228:SF1">
    <property type="entry name" value="TWO-COMPONENT RESPONSE REGULATOR ARR22"/>
    <property type="match status" value="1"/>
</dbReference>
<dbReference type="InterPro" id="IPR011006">
    <property type="entry name" value="CheY-like_superfamily"/>
</dbReference>
<dbReference type="PROSITE" id="PS50110">
    <property type="entry name" value="RESPONSE_REGULATORY"/>
    <property type="match status" value="1"/>
</dbReference>
<dbReference type="Pfam" id="PF00072">
    <property type="entry name" value="Response_reg"/>
    <property type="match status" value="1"/>
</dbReference>
<keyword evidence="1" id="KW-0597">Phosphoprotein</keyword>
<feature type="modified residue" description="4-aspartylphosphate" evidence="1">
    <location>
        <position position="52"/>
    </location>
</feature>
<gene>
    <name evidence="3" type="ORF">SAMN02745164_00771</name>
</gene>
<sequence>MAKILIVDDAPFIRNQLKLILEPLKFDIIEASDGKEAIEVYKRHNPDIVTMDISMPIMDGVKALSEIIKYDPKAKIIMVSALGHKMRVLEAIEKGASYYIVKPFVSEKVIKTIMMVLNK</sequence>
<dbReference type="SMART" id="SM00448">
    <property type="entry name" value="REC"/>
    <property type="match status" value="1"/>
</dbReference>
<dbReference type="AlphaFoldDB" id="A0A1M4UTV0"/>
<keyword evidence="4" id="KW-1185">Reference proteome</keyword>
<comment type="caution">
    <text evidence="3">The sequence shown here is derived from an EMBL/GenBank/DDBJ whole genome shotgun (WGS) entry which is preliminary data.</text>
</comment>
<dbReference type="SUPFAM" id="SSF52172">
    <property type="entry name" value="CheY-like"/>
    <property type="match status" value="1"/>
</dbReference>
<evidence type="ECO:0000313" key="3">
    <source>
        <dbReference type="EMBL" id="SHE60077.1"/>
    </source>
</evidence>
<accession>A0A1M4UTV0</accession>
<dbReference type="InterPro" id="IPR001789">
    <property type="entry name" value="Sig_transdc_resp-reg_receiver"/>
</dbReference>